<dbReference type="RefSeq" id="XP_066075576.1">
    <property type="nucleotide sequence ID" value="XM_066219479.1"/>
</dbReference>
<sequence length="474" mass="52535">MKSISIRPLLVFGLNLVFNLDTVHAYVGSGPDQKPLTPISSALGPPYQGIVDHPLHPPRIVYAQLDSDRDDMNTNTTELLKGMVPTAIHISGNNKERFDLMFFSDGYTIDEYYKFEEDVRILRDDIVSNNGSMGHVADLLNIWATFIPSKYSGIGTHDKLLPGSVLGLYRPGSELRAVYVKHPKIARSACKWFKDGKAGEGGCDQAILLGNDPLYGGLGGEFTIITASKLNGPQILRHELGHSLIPVGEEYDGGFVYEGVNSDKVESLENLSWKDYLSDPDHIRIEDAKMAVQAYPWHDLDKEPYNIPFSSFNLQNDTNRPYPTALLRTSLSSIPYSSHIDFILNGISIDLSAHFPQELEGSHDRRWLDLPLLDGLKKGENVIKVKLTEKGQNAEAGQGGKMITSLEVVEYGGGGRFNDTKGNIGAYPTFDLTGRMTLRPTNEECLMRNVTHPNFCPVCADQLRQSLLRKIAGK</sequence>
<dbReference type="InterPro" id="IPR024079">
    <property type="entry name" value="MetalloPept_cat_dom_sf"/>
</dbReference>
<name>A0AAX4JWA4_9TREE</name>
<evidence type="ECO:0000313" key="2">
    <source>
        <dbReference type="EMBL" id="WWC88813.1"/>
    </source>
</evidence>
<evidence type="ECO:0000313" key="3">
    <source>
        <dbReference type="Proteomes" id="UP001355207"/>
    </source>
</evidence>
<feature type="signal peptide" evidence="1">
    <location>
        <begin position="1"/>
        <end position="25"/>
    </location>
</feature>
<accession>A0AAX4JWA4</accession>
<keyword evidence="1" id="KW-0732">Signal</keyword>
<proteinExistence type="predicted"/>
<dbReference type="Gene3D" id="3.40.390.10">
    <property type="entry name" value="Collagenase (Catalytic Domain)"/>
    <property type="match status" value="2"/>
</dbReference>
<evidence type="ECO:0000256" key="1">
    <source>
        <dbReference type="SAM" id="SignalP"/>
    </source>
</evidence>
<gene>
    <name evidence="2" type="ORF">L201_003726</name>
</gene>
<dbReference type="Proteomes" id="UP001355207">
    <property type="component" value="Chromosome 4"/>
</dbReference>
<organism evidence="2 3">
    <name type="scientific">Kwoniella dendrophila CBS 6074</name>
    <dbReference type="NCBI Taxonomy" id="1295534"/>
    <lineage>
        <taxon>Eukaryota</taxon>
        <taxon>Fungi</taxon>
        <taxon>Dikarya</taxon>
        <taxon>Basidiomycota</taxon>
        <taxon>Agaricomycotina</taxon>
        <taxon>Tremellomycetes</taxon>
        <taxon>Tremellales</taxon>
        <taxon>Cryptococcaceae</taxon>
        <taxon>Kwoniella</taxon>
    </lineage>
</organism>
<dbReference type="GO" id="GO:0008237">
    <property type="term" value="F:metallopeptidase activity"/>
    <property type="evidence" value="ECO:0007669"/>
    <property type="project" value="InterPro"/>
</dbReference>
<evidence type="ECO:0008006" key="4">
    <source>
        <dbReference type="Google" id="ProtNLM"/>
    </source>
</evidence>
<dbReference type="EMBL" id="CP144101">
    <property type="protein sequence ID" value="WWC88813.1"/>
    <property type="molecule type" value="Genomic_DNA"/>
</dbReference>
<dbReference type="Pfam" id="PF09471">
    <property type="entry name" value="Peptidase_M64"/>
    <property type="match status" value="1"/>
</dbReference>
<dbReference type="GeneID" id="91094396"/>
<feature type="chain" id="PRO_5043321081" description="Peptidase M64 N-terminal domain-containing protein" evidence="1">
    <location>
        <begin position="26"/>
        <end position="474"/>
    </location>
</feature>
<dbReference type="InterPro" id="IPR019026">
    <property type="entry name" value="Peptidase_M64_IgA"/>
</dbReference>
<keyword evidence="3" id="KW-1185">Reference proteome</keyword>
<protein>
    <recommendedName>
        <fullName evidence="4">Peptidase M64 N-terminal domain-containing protein</fullName>
    </recommendedName>
</protein>
<dbReference type="AlphaFoldDB" id="A0AAX4JWA4"/>
<reference evidence="2 3" key="1">
    <citation type="submission" date="2024-01" db="EMBL/GenBank/DDBJ databases">
        <title>Comparative genomics of Cryptococcus and Kwoniella reveals pathogenesis evolution and contrasting modes of karyotype evolution via chromosome fusion or intercentromeric recombination.</title>
        <authorList>
            <person name="Coelho M.A."/>
            <person name="David-Palma M."/>
            <person name="Shea T."/>
            <person name="Bowers K."/>
            <person name="McGinley-Smith S."/>
            <person name="Mohammad A.W."/>
            <person name="Gnirke A."/>
            <person name="Yurkov A.M."/>
            <person name="Nowrousian M."/>
            <person name="Sun S."/>
            <person name="Cuomo C.A."/>
            <person name="Heitman J."/>
        </authorList>
    </citation>
    <scope>NUCLEOTIDE SEQUENCE [LARGE SCALE GENOMIC DNA]</scope>
    <source>
        <strain evidence="2 3">CBS 6074</strain>
    </source>
</reference>